<keyword evidence="1" id="KW-0812">Transmembrane</keyword>
<reference evidence="2 3" key="1">
    <citation type="submission" date="2019-07" db="EMBL/GenBank/DDBJ databases">
        <title>Whole genome shotgun sequence of Knoellia locipacati NBRC 109775.</title>
        <authorList>
            <person name="Hosoyama A."/>
            <person name="Uohara A."/>
            <person name="Ohji S."/>
            <person name="Ichikawa N."/>
        </authorList>
    </citation>
    <scope>NUCLEOTIDE SEQUENCE [LARGE SCALE GENOMIC DNA]</scope>
    <source>
        <strain evidence="2 3">NBRC 109775</strain>
    </source>
</reference>
<dbReference type="Proteomes" id="UP000321793">
    <property type="component" value="Unassembled WGS sequence"/>
</dbReference>
<feature type="transmembrane region" description="Helical" evidence="1">
    <location>
        <begin position="25"/>
        <end position="48"/>
    </location>
</feature>
<evidence type="ECO:0000313" key="3">
    <source>
        <dbReference type="Proteomes" id="UP000321793"/>
    </source>
</evidence>
<proteinExistence type="predicted"/>
<gene>
    <name evidence="2" type="ORF">KLO01_06040</name>
</gene>
<protein>
    <submittedName>
        <fullName evidence="2">Uncharacterized protein</fullName>
    </submittedName>
</protein>
<dbReference type="EMBL" id="BKBA01000003">
    <property type="protein sequence ID" value="GEQ12557.1"/>
    <property type="molecule type" value="Genomic_DNA"/>
</dbReference>
<keyword evidence="1" id="KW-1133">Transmembrane helix</keyword>
<dbReference type="RefSeq" id="WP_147062060.1">
    <property type="nucleotide sequence ID" value="NZ_BAABDN010000001.1"/>
</dbReference>
<keyword evidence="1" id="KW-0472">Membrane</keyword>
<evidence type="ECO:0000313" key="2">
    <source>
        <dbReference type="EMBL" id="GEQ12557.1"/>
    </source>
</evidence>
<keyword evidence="3" id="KW-1185">Reference proteome</keyword>
<evidence type="ECO:0000256" key="1">
    <source>
        <dbReference type="SAM" id="Phobius"/>
    </source>
</evidence>
<organism evidence="2 3">
    <name type="scientific">Knoellia locipacati</name>
    <dbReference type="NCBI Taxonomy" id="882824"/>
    <lineage>
        <taxon>Bacteria</taxon>
        <taxon>Bacillati</taxon>
        <taxon>Actinomycetota</taxon>
        <taxon>Actinomycetes</taxon>
        <taxon>Micrococcales</taxon>
        <taxon>Intrasporangiaceae</taxon>
        <taxon>Knoellia</taxon>
    </lineage>
</organism>
<dbReference type="AlphaFoldDB" id="A0A512SX86"/>
<accession>A0A512SX86</accession>
<name>A0A512SX86_9MICO</name>
<sequence length="157" mass="16146">MTAQPSPPPLQPVPSRPAPSSGLPLGLALAALAVSLCVGAFVAVQVFFGSPMGRVGWFAYAPSSTELEMGEPMPMLAEERVAVDPSGGVRGEALVAALSGSLDPDGGRLRCQDVRQVVADATSVCTHEGLPAEKVVVLFLDGSGRFTWTQVQVDAGS</sequence>
<comment type="caution">
    <text evidence="2">The sequence shown here is derived from an EMBL/GenBank/DDBJ whole genome shotgun (WGS) entry which is preliminary data.</text>
</comment>